<evidence type="ECO:0000313" key="1">
    <source>
        <dbReference type="EMBL" id="WCR09750.1"/>
    </source>
</evidence>
<evidence type="ECO:0000313" key="2">
    <source>
        <dbReference type="Proteomes" id="UP001218412"/>
    </source>
</evidence>
<gene>
    <name evidence="1" type="ORF">JHW45_11675</name>
</gene>
<sequence length="236" mass="26430">MSLQTLDRTQWSYAEALAHVQNVTVARRATEAAKAPLRPVPAHNHWNPPQDPTIAWKAEAANELLVALRDGDLIAQGRYTEERPNGWGYGNSSGFGLHSGYHTSIRPEQWREGKYLSDRLTARDWEFIDIRMPRFLVKAIWPDYVPEPVRPAAGADKVPYTTPYLELMQAAIAKFGITAETQGKKDCLVDWFLEQEIEGEPVSRNLADAMATLIRLPSAQRGGAKRVLGPDLRQTG</sequence>
<dbReference type="RefSeq" id="WP_272857839.1">
    <property type="nucleotide sequence ID" value="NZ_CP067134.1"/>
</dbReference>
<reference evidence="1 2" key="1">
    <citation type="submission" date="2021-01" db="EMBL/GenBank/DDBJ databases">
        <title>Biogeographic distribution of Paracoccus.</title>
        <authorList>
            <person name="Hollensteiner J."/>
            <person name="Leineberger J."/>
            <person name="Brinkhoff T."/>
            <person name="Daniel R."/>
        </authorList>
    </citation>
    <scope>NUCLEOTIDE SEQUENCE [LARGE SCALE GENOMIC DNA]</scope>
    <source>
        <strain evidence="1 2">LMG25392</strain>
    </source>
</reference>
<dbReference type="EMBL" id="CP067134">
    <property type="protein sequence ID" value="WCR09750.1"/>
    <property type="molecule type" value="Genomic_DNA"/>
</dbReference>
<keyword evidence="2" id="KW-1185">Reference proteome</keyword>
<accession>A0ABY7SRT3</accession>
<name>A0ABY7SRT3_9RHOB</name>
<organism evidence="1 2">
    <name type="scientific">Paracoccus stylophorae</name>
    <dbReference type="NCBI Taxonomy" id="659350"/>
    <lineage>
        <taxon>Bacteria</taxon>
        <taxon>Pseudomonadati</taxon>
        <taxon>Pseudomonadota</taxon>
        <taxon>Alphaproteobacteria</taxon>
        <taxon>Rhodobacterales</taxon>
        <taxon>Paracoccaceae</taxon>
        <taxon>Paracoccus</taxon>
    </lineage>
</organism>
<proteinExistence type="predicted"/>
<dbReference type="Proteomes" id="UP001218412">
    <property type="component" value="Chromosome"/>
</dbReference>
<protein>
    <submittedName>
        <fullName evidence="1">Uncharacterized protein</fullName>
    </submittedName>
</protein>